<dbReference type="GO" id="GO:0005739">
    <property type="term" value="C:mitochondrion"/>
    <property type="evidence" value="ECO:0007669"/>
    <property type="project" value="TreeGrafter"/>
</dbReference>
<dbReference type="Proteomes" id="UP000594638">
    <property type="component" value="Unassembled WGS sequence"/>
</dbReference>
<keyword evidence="2" id="KW-1185">Reference proteome</keyword>
<dbReference type="PANTHER" id="PTHR47801">
    <property type="entry name" value="OS05G0145600 PROTEIN"/>
    <property type="match status" value="1"/>
</dbReference>
<sequence length="129" mass="14973">MEVMKYNLHAGDMDCGPKTFKDYIKSNEPHMIELYGILIEEVHNCTLPSPYSIRQWNWLHCDVLIHLMVGYTPKEMQLAQETPVNKNSMSLILNIRMGNDLLIAASNGQYTTLLYLLNPRTMKRTSSYY</sequence>
<dbReference type="EMBL" id="CACTIH010007443">
    <property type="protein sequence ID" value="CAA3013571.1"/>
    <property type="molecule type" value="Genomic_DNA"/>
</dbReference>
<organism evidence="1 2">
    <name type="scientific">Olea europaea subsp. europaea</name>
    <dbReference type="NCBI Taxonomy" id="158383"/>
    <lineage>
        <taxon>Eukaryota</taxon>
        <taxon>Viridiplantae</taxon>
        <taxon>Streptophyta</taxon>
        <taxon>Embryophyta</taxon>
        <taxon>Tracheophyta</taxon>
        <taxon>Spermatophyta</taxon>
        <taxon>Magnoliopsida</taxon>
        <taxon>eudicotyledons</taxon>
        <taxon>Gunneridae</taxon>
        <taxon>Pentapetalae</taxon>
        <taxon>asterids</taxon>
        <taxon>lamiids</taxon>
        <taxon>Lamiales</taxon>
        <taxon>Oleaceae</taxon>
        <taxon>Oleeae</taxon>
        <taxon>Olea</taxon>
    </lineage>
</organism>
<evidence type="ECO:0000313" key="1">
    <source>
        <dbReference type="EMBL" id="CAA3013571.1"/>
    </source>
</evidence>
<proteinExistence type="predicted"/>
<dbReference type="PANTHER" id="PTHR47801:SF1">
    <property type="entry name" value="OS05G0145600 PROTEIN"/>
    <property type="match status" value="1"/>
</dbReference>
<comment type="caution">
    <text evidence="1">The sequence shown here is derived from an EMBL/GenBank/DDBJ whole genome shotgun (WGS) entry which is preliminary data.</text>
</comment>
<gene>
    <name evidence="1" type="ORF">OLEA9_A043625</name>
</gene>
<dbReference type="AlphaFoldDB" id="A0A8S0U725"/>
<reference evidence="1 2" key="1">
    <citation type="submission" date="2019-12" db="EMBL/GenBank/DDBJ databases">
        <authorList>
            <person name="Alioto T."/>
            <person name="Alioto T."/>
            <person name="Gomez Garrido J."/>
        </authorList>
    </citation>
    <scope>NUCLEOTIDE SEQUENCE [LARGE SCALE GENOMIC DNA]</scope>
</reference>
<evidence type="ECO:0000313" key="2">
    <source>
        <dbReference type="Proteomes" id="UP000594638"/>
    </source>
</evidence>
<name>A0A8S0U725_OLEEU</name>
<dbReference type="Gramene" id="OE9A043625T1">
    <property type="protein sequence ID" value="OE9A043625C1"/>
    <property type="gene ID" value="OE9A043625"/>
</dbReference>
<protein>
    <submittedName>
        <fullName evidence="1">Uncharacterized protein</fullName>
    </submittedName>
</protein>
<accession>A0A8S0U725</accession>